<keyword evidence="2" id="KW-1185">Reference proteome</keyword>
<reference evidence="1" key="1">
    <citation type="submission" date="2018-11" db="EMBL/GenBank/DDBJ databases">
        <authorList>
            <person name="Alioto T."/>
            <person name="Alioto T."/>
        </authorList>
    </citation>
    <scope>NUCLEOTIDE SEQUENCE</scope>
</reference>
<name>A0A8B6G5Z0_MYTGA</name>
<dbReference type="EMBL" id="UYJE01007914">
    <property type="protein sequence ID" value="VDI59127.1"/>
    <property type="molecule type" value="Genomic_DNA"/>
</dbReference>
<dbReference type="Proteomes" id="UP000596742">
    <property type="component" value="Unassembled WGS sequence"/>
</dbReference>
<evidence type="ECO:0000313" key="1">
    <source>
        <dbReference type="EMBL" id="VDI59127.1"/>
    </source>
</evidence>
<dbReference type="AlphaFoldDB" id="A0A8B6G5Z0"/>
<protein>
    <submittedName>
        <fullName evidence="1">Uncharacterized protein</fullName>
    </submittedName>
</protein>
<evidence type="ECO:0000313" key="2">
    <source>
        <dbReference type="Proteomes" id="UP000596742"/>
    </source>
</evidence>
<proteinExistence type="predicted"/>
<comment type="caution">
    <text evidence="1">The sequence shown here is derived from an EMBL/GenBank/DDBJ whole genome shotgun (WGS) entry which is preliminary data.</text>
</comment>
<accession>A0A8B6G5Z0</accession>
<dbReference type="OrthoDB" id="6159696at2759"/>
<gene>
    <name evidence="1" type="ORF">MGAL_10B080889</name>
</gene>
<sequence>MANMITSQSIENEPTIISEEEENYARMSLLLAGKSLSAVRALFDREFDPNCLHTSLRNASNKLQDLKHKRIINQAQWNLLFPHKSR</sequence>
<organism evidence="1 2">
    <name type="scientific">Mytilus galloprovincialis</name>
    <name type="common">Mediterranean mussel</name>
    <dbReference type="NCBI Taxonomy" id="29158"/>
    <lineage>
        <taxon>Eukaryota</taxon>
        <taxon>Metazoa</taxon>
        <taxon>Spiralia</taxon>
        <taxon>Lophotrochozoa</taxon>
        <taxon>Mollusca</taxon>
        <taxon>Bivalvia</taxon>
        <taxon>Autobranchia</taxon>
        <taxon>Pteriomorphia</taxon>
        <taxon>Mytilida</taxon>
        <taxon>Mytiloidea</taxon>
        <taxon>Mytilidae</taxon>
        <taxon>Mytilinae</taxon>
        <taxon>Mytilus</taxon>
    </lineage>
</organism>